<feature type="compositionally biased region" description="Basic and acidic residues" evidence="1">
    <location>
        <begin position="523"/>
        <end position="544"/>
    </location>
</feature>
<dbReference type="EMBL" id="LR962863">
    <property type="protein sequence ID" value="CAD7359197.1"/>
    <property type="molecule type" value="Genomic_DNA"/>
</dbReference>
<feature type="region of interest" description="Disordered" evidence="1">
    <location>
        <begin position="27"/>
        <end position="165"/>
    </location>
</feature>
<name>A0A7Z7QNJ5_STASC</name>
<accession>A0A7Z7QNJ5</accession>
<dbReference type="AlphaFoldDB" id="A0A7Z7QNJ5"/>
<dbReference type="EMBL" id="UHEF01000001">
    <property type="protein sequence ID" value="SUM87846.1"/>
    <property type="molecule type" value="Genomic_DNA"/>
</dbReference>
<evidence type="ECO:0000313" key="5">
    <source>
        <dbReference type="Proteomes" id="UP000264146"/>
    </source>
</evidence>
<feature type="compositionally biased region" description="Basic and acidic residues" evidence="1">
    <location>
        <begin position="70"/>
        <end position="79"/>
    </location>
</feature>
<feature type="chain" id="PRO_5041182362" evidence="2">
    <location>
        <begin position="25"/>
        <end position="831"/>
    </location>
</feature>
<feature type="signal peptide" evidence="2">
    <location>
        <begin position="1"/>
        <end position="24"/>
    </location>
</feature>
<feature type="compositionally biased region" description="Polar residues" evidence="1">
    <location>
        <begin position="91"/>
        <end position="102"/>
    </location>
</feature>
<protein>
    <submittedName>
        <fullName evidence="4">Uncharacterized protein</fullName>
    </submittedName>
</protein>
<feature type="compositionally biased region" description="Basic and acidic residues" evidence="1">
    <location>
        <begin position="607"/>
        <end position="628"/>
    </location>
</feature>
<feature type="compositionally biased region" description="Polar residues" evidence="1">
    <location>
        <begin position="41"/>
        <end position="51"/>
    </location>
</feature>
<feature type="region of interest" description="Disordered" evidence="1">
    <location>
        <begin position="515"/>
        <end position="804"/>
    </location>
</feature>
<dbReference type="Proteomes" id="UP000264146">
    <property type="component" value="Chromosome"/>
</dbReference>
<evidence type="ECO:0000313" key="3">
    <source>
        <dbReference type="EMBL" id="CAD7359197.1"/>
    </source>
</evidence>
<feature type="compositionally biased region" description="Basic and acidic residues" evidence="1">
    <location>
        <begin position="579"/>
        <end position="600"/>
    </location>
</feature>
<feature type="compositionally biased region" description="Basic and acidic residues" evidence="1">
    <location>
        <begin position="635"/>
        <end position="656"/>
    </location>
</feature>
<feature type="region of interest" description="Disordered" evidence="1">
    <location>
        <begin position="812"/>
        <end position="831"/>
    </location>
</feature>
<evidence type="ECO:0000256" key="2">
    <source>
        <dbReference type="SAM" id="SignalP"/>
    </source>
</evidence>
<sequence>MKKTIVTSMLVSSGILLSSHVAYADTTDNAKDQQSDDQPTEVKQNSAQPLSENNKNLENKEQQDQSIQSENRDTQDKVDNVQQNHNDDIQAVNQPSRSTSEHIPQPEVAPTTSTHPSETEHAKPSSTEDLHTHNHENLTHTAHDEHHHAEIHQSHPIEEEQEGHPEKEKLQMIGPVNLISPTHRELKQNKDVVDPNSFSAISFKIYDNFNSHAQLIMPNGTYTPSFGYYVLKKTDWKDVKFKLPQVHVPEGYYLKYWSYDLPKDGKITRDRLFRAHIGLEKYKNTPPVLGPFTNIESDEVNAKLSQVDRDDYAPIFFKALNGGHFENDGKSANNLIYYVKHGQTWKQLKDNGMVVPTPKPNDKYNEFIEWRSELPKDNTYPSDNIYLAAFGTTDVLIGKYKPTDINHPLDEKDPARPHPKSLTRPYDKNHYTAIAFIADGPGALYNYTSTDKALVYLIRNNKTWKDSFFGGPVPVADEGSVFVGWDSPVSRDNKIESKVYRAKFMTKEEFAKQHWDTPNAEVGKAEEDAHADAWEKEAESKDWDTPNAEVGKAEENAHADAWEKEAESKDWDTPNAEVGKAEEDAHADAWEKEAESKDWDTPNAEVGKAEEDAHADAWEKEAESKDWDTPNAEVGKAEEDAHADAWEKEAESKDWDTPNAEVGKAEEDAHADAWEKEAESKDWDTPNAEVGKAEEDAHADAWEKEAETKDSDMPNVNTDKTEENSHTNIANKEVKEEQQDQTSKSNQQVSKPDQAPEMINNQYAPHHISNMDNKTSQTSMMASSPKTQSNQIVQNQNNDAKDVSVSEMNVENQQLAPEMPMEVQKQTIAHV</sequence>
<evidence type="ECO:0000256" key="1">
    <source>
        <dbReference type="SAM" id="MobiDB-lite"/>
    </source>
</evidence>
<feature type="compositionally biased region" description="Basic and acidic residues" evidence="1">
    <location>
        <begin position="663"/>
        <end position="684"/>
    </location>
</feature>
<feature type="compositionally biased region" description="Polar residues" evidence="1">
    <location>
        <begin position="740"/>
        <end position="751"/>
    </location>
</feature>
<feature type="compositionally biased region" description="Basic and acidic residues" evidence="1">
    <location>
        <begin position="551"/>
        <end position="572"/>
    </location>
</feature>
<feature type="compositionally biased region" description="Basic and acidic residues" evidence="1">
    <location>
        <begin position="691"/>
        <end position="712"/>
    </location>
</feature>
<organism evidence="4">
    <name type="scientific">Staphylococcus schleiferi</name>
    <dbReference type="NCBI Taxonomy" id="1295"/>
    <lineage>
        <taxon>Bacteria</taxon>
        <taxon>Bacillati</taxon>
        <taxon>Bacillota</taxon>
        <taxon>Bacilli</taxon>
        <taxon>Bacillales</taxon>
        <taxon>Staphylococcaceae</taxon>
        <taxon>Staphylococcus</taxon>
    </lineage>
</organism>
<evidence type="ECO:0000313" key="4">
    <source>
        <dbReference type="EMBL" id="SUM87846.1"/>
    </source>
</evidence>
<reference evidence="4" key="1">
    <citation type="submission" date="2018-06" db="EMBL/GenBank/DDBJ databases">
        <authorList>
            <consortium name="Pathogen Informatics"/>
            <person name="Doyle S."/>
        </authorList>
    </citation>
    <scope>NUCLEOTIDE SEQUENCE [LARGE SCALE GENOMIC DNA]</scope>
    <source>
        <strain evidence="4">NCTC12218</strain>
    </source>
</reference>
<keyword evidence="2" id="KW-0732">Signal</keyword>
<feature type="compositionally biased region" description="Basic and acidic residues" evidence="1">
    <location>
        <begin position="117"/>
        <end position="165"/>
    </location>
</feature>
<gene>
    <name evidence="4" type="ORF">NCTC12218_00798</name>
</gene>
<dbReference type="RefSeq" id="WP_155976491.1">
    <property type="nucleotide sequence ID" value="NZ_CP094711.1"/>
</dbReference>
<reference evidence="3 5" key="2">
    <citation type="submission" date="2020-11" db="EMBL/GenBank/DDBJ databases">
        <authorList>
            <consortium name="Pathogen Informatics"/>
        </authorList>
    </citation>
    <scope>NUCLEOTIDE SEQUENCE [LARGE SCALE GENOMIC DNA]</scope>
    <source>
        <strain evidence="3 5">NCTC12218</strain>
    </source>
</reference>
<feature type="compositionally biased region" description="Polar residues" evidence="1">
    <location>
        <begin position="770"/>
        <end position="798"/>
    </location>
</feature>
<proteinExistence type="predicted"/>